<dbReference type="Pfam" id="PF07690">
    <property type="entry name" value="MFS_1"/>
    <property type="match status" value="1"/>
</dbReference>
<feature type="transmembrane region" description="Helical" evidence="6">
    <location>
        <begin position="222"/>
        <end position="243"/>
    </location>
</feature>
<feature type="transmembrane region" description="Helical" evidence="6">
    <location>
        <begin position="353"/>
        <end position="373"/>
    </location>
</feature>
<evidence type="ECO:0000256" key="1">
    <source>
        <dbReference type="ARBA" id="ARBA00004141"/>
    </source>
</evidence>
<evidence type="ECO:0000313" key="7">
    <source>
        <dbReference type="EMBL" id="CAE0366689.1"/>
    </source>
</evidence>
<feature type="transmembrane region" description="Helical" evidence="6">
    <location>
        <begin position="439"/>
        <end position="460"/>
    </location>
</feature>
<feature type="transmembrane region" description="Helical" evidence="6">
    <location>
        <begin position="313"/>
        <end position="332"/>
    </location>
</feature>
<dbReference type="EMBL" id="HBIJ01010863">
    <property type="protein sequence ID" value="CAE0366689.1"/>
    <property type="molecule type" value="Transcribed_RNA"/>
</dbReference>
<comment type="subcellular location">
    <subcellularLocation>
        <location evidence="1">Membrane</location>
        <topology evidence="1">Multi-pass membrane protein</topology>
    </subcellularLocation>
</comment>
<organism evidence="7">
    <name type="scientific">Aureoumbra lagunensis</name>
    <dbReference type="NCBI Taxonomy" id="44058"/>
    <lineage>
        <taxon>Eukaryota</taxon>
        <taxon>Sar</taxon>
        <taxon>Stramenopiles</taxon>
        <taxon>Ochrophyta</taxon>
        <taxon>Pelagophyceae</taxon>
        <taxon>Pelagomonadales</taxon>
        <taxon>Aureoumbra</taxon>
    </lineage>
</organism>
<dbReference type="SUPFAM" id="SSF103473">
    <property type="entry name" value="MFS general substrate transporter"/>
    <property type="match status" value="1"/>
</dbReference>
<keyword evidence="3 6" id="KW-0812">Transmembrane</keyword>
<gene>
    <name evidence="7" type="ORF">ALAG00032_LOCUS7437</name>
</gene>
<dbReference type="Gene3D" id="1.20.1250.20">
    <property type="entry name" value="MFS general substrate transporter like domains"/>
    <property type="match status" value="2"/>
</dbReference>
<comment type="similarity">
    <text evidence="2">Belongs to the major facilitator superfamily. Nitrate/nitrite porter (TC 2.A.1.8) family.</text>
</comment>
<feature type="transmembrane region" description="Helical" evidence="6">
    <location>
        <begin position="67"/>
        <end position="87"/>
    </location>
</feature>
<feature type="transmembrane region" description="Helical" evidence="6">
    <location>
        <begin position="132"/>
        <end position="161"/>
    </location>
</feature>
<feature type="transmembrane region" description="Helical" evidence="6">
    <location>
        <begin position="379"/>
        <end position="401"/>
    </location>
</feature>
<evidence type="ECO:0000256" key="6">
    <source>
        <dbReference type="SAM" id="Phobius"/>
    </source>
</evidence>
<keyword evidence="5 6" id="KW-0472">Membrane</keyword>
<name>A0A7S3JVW9_9STRA</name>
<evidence type="ECO:0000256" key="5">
    <source>
        <dbReference type="ARBA" id="ARBA00023136"/>
    </source>
</evidence>
<feature type="transmembrane region" description="Helical" evidence="6">
    <location>
        <begin position="181"/>
        <end position="210"/>
    </location>
</feature>
<evidence type="ECO:0000256" key="2">
    <source>
        <dbReference type="ARBA" id="ARBA00008432"/>
    </source>
</evidence>
<evidence type="ECO:0000256" key="4">
    <source>
        <dbReference type="ARBA" id="ARBA00022989"/>
    </source>
</evidence>
<proteinExistence type="inferred from homology"/>
<evidence type="ECO:0000256" key="3">
    <source>
        <dbReference type="ARBA" id="ARBA00022692"/>
    </source>
</evidence>
<evidence type="ECO:0008006" key="8">
    <source>
        <dbReference type="Google" id="ProtNLM"/>
    </source>
</evidence>
<dbReference type="AlphaFoldDB" id="A0A7S3JVW9"/>
<dbReference type="InterPro" id="IPR044772">
    <property type="entry name" value="NO3_transporter"/>
</dbReference>
<protein>
    <recommendedName>
        <fullName evidence="8">Nitrate/nitrite transporter</fullName>
    </recommendedName>
</protein>
<keyword evidence="4 6" id="KW-1133">Transmembrane helix</keyword>
<feature type="transmembrane region" description="Helical" evidence="6">
    <location>
        <begin position="408"/>
        <end position="433"/>
    </location>
</feature>
<reference evidence="7" key="1">
    <citation type="submission" date="2021-01" db="EMBL/GenBank/DDBJ databases">
        <authorList>
            <person name="Corre E."/>
            <person name="Pelletier E."/>
            <person name="Niang G."/>
            <person name="Scheremetjew M."/>
            <person name="Finn R."/>
            <person name="Kale V."/>
            <person name="Holt S."/>
            <person name="Cochrane G."/>
            <person name="Meng A."/>
            <person name="Brown T."/>
            <person name="Cohen L."/>
        </authorList>
    </citation>
    <scope>NUCLEOTIDE SEQUENCE</scope>
    <source>
        <strain evidence="7">CCMP1510</strain>
    </source>
</reference>
<dbReference type="InterPro" id="IPR011701">
    <property type="entry name" value="MFS"/>
</dbReference>
<feature type="transmembrane region" description="Helical" evidence="6">
    <location>
        <begin position="99"/>
        <end position="120"/>
    </location>
</feature>
<accession>A0A7S3JVW9</accession>
<dbReference type="PANTHER" id="PTHR23515">
    <property type="entry name" value="HIGH-AFFINITY NITRATE TRANSPORTER 2.3"/>
    <property type="match status" value="1"/>
</dbReference>
<dbReference type="GO" id="GO:0016020">
    <property type="term" value="C:membrane"/>
    <property type="evidence" value="ECO:0007669"/>
    <property type="project" value="UniProtKB-SubCell"/>
</dbReference>
<sequence>MKAVELGEADKTYEVEQSELSAFQANQNAGEWMMGAMPVDPSQGFKAKEIQLFSFARPHMRAFHYSWLSFFIAFTCWFAFAPLMPIIRLCLGMPVKQVFAVNIASVASTVSTRFIVGPLCDKIGPKRCQTFLLAWITVFVGIGAAVSSGWSLGVVRFMIGFGGATFVVNQFWTSQMFANDIVGLANACTAGWGNLGGGVTQMLMAGVYVFMKKIAGFGTCEAWRPAMIIPAALAGVCALGMYLSSDDSPRGDLNYLYDKGVLQRKTAKESMKVGYSNINSWLLGLQYATCFGVELHMNNAAALYFAIRPSFDVGPIDAALIASLFGWMNLFARSAGGYFSDLGNKISGMRGRLWAHTLCLFFEGLAIIVFSRMATLQGAIPALMVFSFFVQAAEGTSFGIVPYVEPTALGGVCAVVGAWGNIGAVAWGMLFLFGFSGALADGFATLGCIIIASAFVSFIIRIKGQSHLLGTLGNATSYDKTTIDTN</sequence>
<dbReference type="InterPro" id="IPR036259">
    <property type="entry name" value="MFS_trans_sf"/>
</dbReference>
<dbReference type="GO" id="GO:0015112">
    <property type="term" value="F:nitrate transmembrane transporter activity"/>
    <property type="evidence" value="ECO:0007669"/>
    <property type="project" value="InterPro"/>
</dbReference>